<dbReference type="EMBL" id="CP055901">
    <property type="protein sequence ID" value="QKX61093.1"/>
    <property type="molecule type" value="Genomic_DNA"/>
</dbReference>
<evidence type="ECO:0000313" key="13">
    <source>
        <dbReference type="EMBL" id="QKX61093.1"/>
    </source>
</evidence>
<dbReference type="SUPFAM" id="SSF53474">
    <property type="entry name" value="alpha/beta-Hydrolases"/>
    <property type="match status" value="1"/>
</dbReference>
<dbReference type="InterPro" id="IPR043580">
    <property type="entry name" value="CUTINASE_1"/>
</dbReference>
<keyword evidence="8 11" id="KW-1015">Disulfide bond</keyword>
<keyword evidence="5 12" id="KW-0964">Secreted</keyword>
<gene>
    <name evidence="13" type="ORF">TRUGW13939_08239</name>
</gene>
<dbReference type="GO" id="GO:0050525">
    <property type="term" value="F:cutinase activity"/>
    <property type="evidence" value="ECO:0007669"/>
    <property type="project" value="UniProtKB-UniRule"/>
</dbReference>
<keyword evidence="4 12" id="KW-0719">Serine esterase</keyword>
<evidence type="ECO:0000256" key="11">
    <source>
        <dbReference type="PIRSR" id="PIRSR611150-2"/>
    </source>
</evidence>
<feature type="disulfide bond" evidence="11">
    <location>
        <begin position="213"/>
        <end position="220"/>
    </location>
</feature>
<proteinExistence type="inferred from homology"/>
<evidence type="ECO:0000256" key="1">
    <source>
        <dbReference type="ARBA" id="ARBA00004613"/>
    </source>
</evidence>
<dbReference type="InterPro" id="IPR011150">
    <property type="entry name" value="Cutinase_monf"/>
</dbReference>
<evidence type="ECO:0000256" key="9">
    <source>
        <dbReference type="ARBA" id="ARBA00034045"/>
    </source>
</evidence>
<feature type="active site" description="Nucleophile" evidence="10">
    <location>
        <position position="165"/>
    </location>
</feature>
<dbReference type="RefSeq" id="XP_035347268.1">
    <property type="nucleotide sequence ID" value="XM_035491375.1"/>
</dbReference>
<comment type="similarity">
    <text evidence="2 12">Belongs to the cutinase family.</text>
</comment>
<evidence type="ECO:0000256" key="2">
    <source>
        <dbReference type="ARBA" id="ARBA00007534"/>
    </source>
</evidence>
<keyword evidence="14" id="KW-1185">Reference proteome</keyword>
<dbReference type="AlphaFoldDB" id="A0A7H8R8K0"/>
<keyword evidence="7 12" id="KW-0378">Hydrolase</keyword>
<evidence type="ECO:0000256" key="4">
    <source>
        <dbReference type="ARBA" id="ARBA00022487"/>
    </source>
</evidence>
<dbReference type="InterPro" id="IPR029058">
    <property type="entry name" value="AB_hydrolase_fold"/>
</dbReference>
<evidence type="ECO:0000256" key="3">
    <source>
        <dbReference type="ARBA" id="ARBA00013095"/>
    </source>
</evidence>
<feature type="disulfide bond" evidence="11">
    <location>
        <begin position="78"/>
        <end position="154"/>
    </location>
</feature>
<reference evidence="14" key="1">
    <citation type="submission" date="2020-06" db="EMBL/GenBank/DDBJ databases">
        <title>A chromosome-scale genome assembly of Talaromyces rugulosus W13939.</title>
        <authorList>
            <person name="Wang B."/>
            <person name="Guo L."/>
            <person name="Ye K."/>
            <person name="Wang L."/>
        </authorList>
    </citation>
    <scope>NUCLEOTIDE SEQUENCE [LARGE SCALE GENOMIC DNA]</scope>
    <source>
        <strain evidence="14">W13939</strain>
    </source>
</reference>
<dbReference type="PROSITE" id="PS00155">
    <property type="entry name" value="CUTINASE_1"/>
    <property type="match status" value="1"/>
</dbReference>
<dbReference type="SMART" id="SM01110">
    <property type="entry name" value="Cutinase"/>
    <property type="match status" value="1"/>
</dbReference>
<dbReference type="GO" id="GO:0016052">
    <property type="term" value="P:carbohydrate catabolic process"/>
    <property type="evidence" value="ECO:0007669"/>
    <property type="project" value="TreeGrafter"/>
</dbReference>
<comment type="function">
    <text evidence="12">Catalyzes the hydrolysis of complex carboxylic polyesters found in the cell wall of plants. Degrades cutin, a macromolecule that forms the structure of the plant cuticle.</text>
</comment>
<protein>
    <recommendedName>
        <fullName evidence="3 12">Cutinase</fullName>
        <ecNumber evidence="3 12">3.1.1.74</ecNumber>
    </recommendedName>
</protein>
<evidence type="ECO:0000256" key="8">
    <source>
        <dbReference type="ARBA" id="ARBA00023157"/>
    </source>
</evidence>
<dbReference type="KEGG" id="trg:TRUGW13939_08239"/>
<comment type="subcellular location">
    <subcellularLocation>
        <location evidence="1 12">Secreted</location>
    </subcellularLocation>
</comment>
<evidence type="ECO:0000256" key="7">
    <source>
        <dbReference type="ARBA" id="ARBA00022801"/>
    </source>
</evidence>
<dbReference type="EC" id="3.1.1.74" evidence="3 12"/>
<comment type="catalytic activity">
    <reaction evidence="9 12">
        <text>cutin + H2O = cutin monomers.</text>
        <dbReference type="EC" id="3.1.1.74"/>
    </reaction>
</comment>
<evidence type="ECO:0000313" key="14">
    <source>
        <dbReference type="Proteomes" id="UP000509510"/>
    </source>
</evidence>
<keyword evidence="6" id="KW-0732">Signal</keyword>
<dbReference type="Proteomes" id="UP000509510">
    <property type="component" value="Chromosome IV"/>
</dbReference>
<dbReference type="Pfam" id="PF01083">
    <property type="entry name" value="Cutinase"/>
    <property type="match status" value="1"/>
</dbReference>
<dbReference type="PANTHER" id="PTHR48250:SF1">
    <property type="entry name" value="CUTINASE"/>
    <property type="match status" value="1"/>
</dbReference>
<dbReference type="Gene3D" id="3.40.50.1820">
    <property type="entry name" value="alpha/beta hydrolase"/>
    <property type="match status" value="1"/>
</dbReference>
<dbReference type="PRINTS" id="PR00129">
    <property type="entry name" value="CUTINASE"/>
</dbReference>
<dbReference type="PANTHER" id="PTHR48250">
    <property type="entry name" value="CUTINASE 2-RELATED"/>
    <property type="match status" value="1"/>
</dbReference>
<evidence type="ECO:0000256" key="10">
    <source>
        <dbReference type="PIRSR" id="PIRSR611150-1"/>
    </source>
</evidence>
<evidence type="ECO:0000256" key="6">
    <source>
        <dbReference type="ARBA" id="ARBA00022729"/>
    </source>
</evidence>
<dbReference type="GO" id="GO:0005576">
    <property type="term" value="C:extracellular region"/>
    <property type="evidence" value="ECO:0007669"/>
    <property type="project" value="UniProtKB-SubCell"/>
</dbReference>
<organism evidence="13 14">
    <name type="scientific">Talaromyces rugulosus</name>
    <name type="common">Penicillium rugulosum</name>
    <dbReference type="NCBI Taxonomy" id="121627"/>
    <lineage>
        <taxon>Eukaryota</taxon>
        <taxon>Fungi</taxon>
        <taxon>Dikarya</taxon>
        <taxon>Ascomycota</taxon>
        <taxon>Pezizomycotina</taxon>
        <taxon>Eurotiomycetes</taxon>
        <taxon>Eurotiomycetidae</taxon>
        <taxon>Eurotiales</taxon>
        <taxon>Trichocomaceae</taxon>
        <taxon>Talaromyces</taxon>
        <taxon>Talaromyces sect. Islandici</taxon>
    </lineage>
</organism>
<evidence type="ECO:0000256" key="12">
    <source>
        <dbReference type="RuleBase" id="RU361263"/>
    </source>
</evidence>
<sequence length="246" mass="25603">MRFSSALTYSSLAVLGLGLPLALRNTLLNEFLTVLLQNLPDINEDLNDGTTIITDLDTVLGKITGATTTYNDLDSGSCAEYTLIFARGTAEPGNFGVLVGPPFVWALQDIVGTDGLTIQGVNDYSASVAGYLAGGDADGSANMASLINQAHSSCPDTKVIASGYSQGCQIVHNAIGQLDADTASWISKVVLFGDPDNGTALDNVDSANVLTYCNTDDNICVNGDLILPAHLIYAKNVVTAATFATS</sequence>
<feature type="active site" evidence="10">
    <location>
        <position position="217"/>
    </location>
</feature>
<accession>A0A7H8R8K0</accession>
<dbReference type="OrthoDB" id="3225429at2759"/>
<evidence type="ECO:0000256" key="5">
    <source>
        <dbReference type="ARBA" id="ARBA00022525"/>
    </source>
</evidence>
<dbReference type="InterPro" id="IPR000675">
    <property type="entry name" value="Cutinase/axe"/>
</dbReference>
<dbReference type="GeneID" id="55995728"/>
<name>A0A7H8R8K0_TALRU</name>
<feature type="active site" description="Proton donor/acceptor" evidence="10">
    <location>
        <position position="230"/>
    </location>
</feature>